<dbReference type="OrthoDB" id="5297720at2"/>
<evidence type="ECO:0000313" key="2">
    <source>
        <dbReference type="Proteomes" id="UP000001416"/>
    </source>
</evidence>
<keyword evidence="2" id="KW-1185">Reference proteome</keyword>
<dbReference type="PROSITE" id="PS51257">
    <property type="entry name" value="PROKAR_LIPOPROTEIN"/>
    <property type="match status" value="1"/>
</dbReference>
<organism evidence="1 2">
    <name type="scientific">Nitrosomonas europaea (strain ATCC 19718 / CIP 103999 / KCTC 2705 / NBRC 14298)</name>
    <dbReference type="NCBI Taxonomy" id="228410"/>
    <lineage>
        <taxon>Bacteria</taxon>
        <taxon>Pseudomonadati</taxon>
        <taxon>Pseudomonadota</taxon>
        <taxon>Betaproteobacteria</taxon>
        <taxon>Nitrosomonadales</taxon>
        <taxon>Nitrosomonadaceae</taxon>
        <taxon>Nitrosomonas</taxon>
    </lineage>
</organism>
<name>Q82SU5_NITEU</name>
<dbReference type="Gene3D" id="2.30.30.40">
    <property type="entry name" value="SH3 Domains"/>
    <property type="match status" value="1"/>
</dbReference>
<gene>
    <name evidence="1" type="ordered locus">NE2209</name>
</gene>
<dbReference type="HOGENOM" id="CLU_086360_3_0_4"/>
<dbReference type="GeneID" id="87105344"/>
<dbReference type="KEGG" id="neu:NE2209"/>
<dbReference type="EMBL" id="AL954747">
    <property type="protein sequence ID" value="CAD86121.1"/>
    <property type="molecule type" value="Genomic_DNA"/>
</dbReference>
<dbReference type="eggNOG" id="COG3807">
    <property type="taxonomic scope" value="Bacteria"/>
</dbReference>
<dbReference type="STRING" id="228410.NE2209"/>
<reference evidence="1 2" key="1">
    <citation type="journal article" date="2003" name="J. Bacteriol.">
        <title>Complete genome sequence of the ammonia-oxidizing bacterium and obligate chemolithoautotroph Nitrosomonas europaea.</title>
        <authorList>
            <person name="Chain P."/>
            <person name="Lamerdin J."/>
            <person name="Larimer F."/>
            <person name="Regala W."/>
            <person name="Land M."/>
            <person name="Hauser L."/>
            <person name="Hooper A."/>
            <person name="Klotz M."/>
            <person name="Norton J."/>
            <person name="Sayavedra-Soto L."/>
            <person name="Arciero D."/>
            <person name="Hommes N."/>
            <person name="Whittaker M."/>
            <person name="Arp D."/>
        </authorList>
    </citation>
    <scope>NUCLEOTIDE SEQUENCE [LARGE SCALE GENOMIC DNA]</scope>
    <source>
        <strain evidence="2">ATCC 19718 / CIP 103999 / KCTC 2705 / NBRC 14298</strain>
    </source>
</reference>
<evidence type="ECO:0000313" key="1">
    <source>
        <dbReference type="EMBL" id="CAD86121.1"/>
    </source>
</evidence>
<proteinExistence type="predicted"/>
<dbReference type="InterPro" id="IPR010466">
    <property type="entry name" value="DUF1058"/>
</dbReference>
<dbReference type="RefSeq" id="WP_011112702.1">
    <property type="nucleotide sequence ID" value="NC_004757.1"/>
</dbReference>
<dbReference type="AlphaFoldDB" id="Q82SU5"/>
<dbReference type="Pfam" id="PF06347">
    <property type="entry name" value="SH3_4"/>
    <property type="match status" value="2"/>
</dbReference>
<accession>Q82SU5</accession>
<dbReference type="DNASU" id="1083174"/>
<sequence>MKFQPLRGESITTGLLFSLFVLLIFSCRAVAQESTRNEFLSIAKSAVVLYDAPSLNAGKLYVAGVNLPLEVVVKVVGWVKVRDYHGYLAWVEDKNLGPKRFVIVKIPVGSVYQSPNPTSSLIFQAQQDVILELLGVVAGGWVKVKHRDGQTGYIRTDQIWGV</sequence>
<dbReference type="Proteomes" id="UP000001416">
    <property type="component" value="Chromosome"/>
</dbReference>
<protein>
    <recommendedName>
        <fullName evidence="3">SH3b domain-containing protein</fullName>
    </recommendedName>
</protein>
<evidence type="ECO:0008006" key="3">
    <source>
        <dbReference type="Google" id="ProtNLM"/>
    </source>
</evidence>